<evidence type="ECO:0000313" key="2">
    <source>
        <dbReference type="Proteomes" id="UP000008366"/>
    </source>
</evidence>
<dbReference type="SUPFAM" id="SSF74650">
    <property type="entry name" value="Galactose mutarotase-like"/>
    <property type="match status" value="1"/>
</dbReference>
<name>K6WVN0_9MICO</name>
<dbReference type="InterPro" id="IPR008183">
    <property type="entry name" value="Aldose_1/G6P_1-epimerase"/>
</dbReference>
<proteinExistence type="predicted"/>
<evidence type="ECO:0000313" key="1">
    <source>
        <dbReference type="EMBL" id="GAB97871.1"/>
    </source>
</evidence>
<dbReference type="RefSeq" id="WP_006594403.1">
    <property type="nucleotide sequence ID" value="NZ_BAHD01000085.1"/>
</dbReference>
<comment type="caution">
    <text evidence="1">The sequence shown here is derived from an EMBL/GenBank/DDBJ whole genome shotgun (WGS) entry which is preliminary data.</text>
</comment>
<dbReference type="InterPro" id="IPR014718">
    <property type="entry name" value="GH-type_carb-bd"/>
</dbReference>
<reference evidence="1 2" key="1">
    <citation type="submission" date="2012-08" db="EMBL/GenBank/DDBJ databases">
        <title>Whole genome shotgun sequence of Kineosphaera limosa NBRC 100340.</title>
        <authorList>
            <person name="Yoshida I."/>
            <person name="Isaki S."/>
            <person name="Hosoyama A."/>
            <person name="Tsuchikane K."/>
            <person name="Katsumata H."/>
            <person name="Ando Y."/>
            <person name="Ohji S."/>
            <person name="Hamada M."/>
            <person name="Tamura T."/>
            <person name="Yamazoe A."/>
            <person name="Yamazaki S."/>
            <person name="Fujita N."/>
        </authorList>
    </citation>
    <scope>NUCLEOTIDE SEQUENCE [LARGE SCALE GENOMIC DNA]</scope>
    <source>
        <strain evidence="1 2">NBRC 100340</strain>
    </source>
</reference>
<sequence length="323" mass="34986">MRDPALDGLSAPPGGLGWVIRHEAPDGLHEASVTQIGATLRTYTIDGRPLISGFAAEQVRPAYRGAVLMPWPNRVRDGRYSFGGTDRQLALTEPQRLTAMHGLVCWQRWEPAMEGSSRVSCETTLFPQQGWDWTLTCRMTYALDDDGLRVTAWVRNESDTAAPFGYSLHPYLTCGEASVDELELSLPAARTLGVDPERLLPEADTIAASLRDVDAATDLRAGPALAGRSLDTAYTDLRADPDGRWRAVLSHPPSGARTVLWAPATDLPWVQVFSGDALPEPARRRTGVALEPMTCGPDALATGEGLITLNPGQEWSTTWGLSG</sequence>
<accession>K6WVN0</accession>
<dbReference type="GO" id="GO:0030246">
    <property type="term" value="F:carbohydrate binding"/>
    <property type="evidence" value="ECO:0007669"/>
    <property type="project" value="InterPro"/>
</dbReference>
<dbReference type="Gene3D" id="2.70.98.10">
    <property type="match status" value="1"/>
</dbReference>
<dbReference type="OrthoDB" id="4739604at2"/>
<dbReference type="InterPro" id="IPR011013">
    <property type="entry name" value="Gal_mutarotase_sf_dom"/>
</dbReference>
<dbReference type="GO" id="GO:0005975">
    <property type="term" value="P:carbohydrate metabolic process"/>
    <property type="evidence" value="ECO:0007669"/>
    <property type="project" value="InterPro"/>
</dbReference>
<keyword evidence="2" id="KW-1185">Reference proteome</keyword>
<dbReference type="Proteomes" id="UP000008366">
    <property type="component" value="Unassembled WGS sequence"/>
</dbReference>
<dbReference type="InterPro" id="IPR037480">
    <property type="entry name" value="YihR-like"/>
</dbReference>
<dbReference type="GO" id="GO:0016853">
    <property type="term" value="F:isomerase activity"/>
    <property type="evidence" value="ECO:0007669"/>
    <property type="project" value="InterPro"/>
</dbReference>
<gene>
    <name evidence="1" type="ORF">KILIM_085_00160</name>
</gene>
<protein>
    <submittedName>
        <fullName evidence="1">Putative aldose 1-epimerase family protein</fullName>
    </submittedName>
</protein>
<dbReference type="EMBL" id="BAHD01000085">
    <property type="protein sequence ID" value="GAB97871.1"/>
    <property type="molecule type" value="Genomic_DNA"/>
</dbReference>
<dbReference type="eggNOG" id="COG2017">
    <property type="taxonomic scope" value="Bacteria"/>
</dbReference>
<organism evidence="1 2">
    <name type="scientific">Kineosphaera limosa NBRC 100340</name>
    <dbReference type="NCBI Taxonomy" id="1184609"/>
    <lineage>
        <taxon>Bacteria</taxon>
        <taxon>Bacillati</taxon>
        <taxon>Actinomycetota</taxon>
        <taxon>Actinomycetes</taxon>
        <taxon>Micrococcales</taxon>
        <taxon>Dermatophilaceae</taxon>
        <taxon>Kineosphaera</taxon>
    </lineage>
</organism>
<dbReference type="Pfam" id="PF01263">
    <property type="entry name" value="Aldose_epim"/>
    <property type="match status" value="1"/>
</dbReference>
<dbReference type="STRING" id="1184609.KILIM_085_00160"/>
<dbReference type="CDD" id="cd09022">
    <property type="entry name" value="Aldose_epim_Ec_YihR"/>
    <property type="match status" value="1"/>
</dbReference>
<dbReference type="AlphaFoldDB" id="K6WVN0"/>